<dbReference type="InterPro" id="IPR026891">
    <property type="entry name" value="Fn3-like"/>
</dbReference>
<gene>
    <name evidence="4" type="ORF">NIE79_001715</name>
</gene>
<dbReference type="RefSeq" id="WP_238676997.1">
    <property type="nucleotide sequence ID" value="NZ_JAKKFD010000002.1"/>
</dbReference>
<proteinExistence type="inferred from homology"/>
<evidence type="ECO:0000313" key="4">
    <source>
        <dbReference type="EMBL" id="MCG5441587.1"/>
    </source>
</evidence>
<dbReference type="InterPro" id="IPR001764">
    <property type="entry name" value="Glyco_hydro_3_N"/>
</dbReference>
<dbReference type="Gene3D" id="2.60.40.10">
    <property type="entry name" value="Immunoglobulins"/>
    <property type="match status" value="1"/>
</dbReference>
<dbReference type="InterPro" id="IPR050288">
    <property type="entry name" value="Cellulose_deg_GH3"/>
</dbReference>
<keyword evidence="2 4" id="KW-0378">Hydrolase</keyword>
<dbReference type="Pfam" id="PF14310">
    <property type="entry name" value="Fn3-like"/>
    <property type="match status" value="1"/>
</dbReference>
<evidence type="ECO:0000256" key="1">
    <source>
        <dbReference type="ARBA" id="ARBA00005336"/>
    </source>
</evidence>
<dbReference type="PRINTS" id="PR00133">
    <property type="entry name" value="GLHYDRLASE3"/>
</dbReference>
<dbReference type="Proteomes" id="UP001201629">
    <property type="component" value="Unassembled WGS sequence"/>
</dbReference>
<dbReference type="EMBL" id="JAKKFD010000002">
    <property type="protein sequence ID" value="MCG5441587.1"/>
    <property type="molecule type" value="Genomic_DNA"/>
</dbReference>
<dbReference type="Pfam" id="PF00933">
    <property type="entry name" value="Glyco_hydro_3"/>
    <property type="match status" value="1"/>
</dbReference>
<accession>A0ABS9MV71</accession>
<dbReference type="InterPro" id="IPR036881">
    <property type="entry name" value="Glyco_hydro_3_C_sf"/>
</dbReference>
<reference evidence="4 5" key="1">
    <citation type="submission" date="2022-01" db="EMBL/GenBank/DDBJ databases">
        <authorList>
            <person name="Riesco R."/>
            <person name="Trujillo M.E."/>
        </authorList>
    </citation>
    <scope>NUCLEOTIDE SEQUENCE [LARGE SCALE GENOMIC DNA]</scope>
    <source>
        <strain evidence="4 5">NIE79</strain>
    </source>
</reference>
<dbReference type="Gene3D" id="3.20.20.300">
    <property type="entry name" value="Glycoside hydrolase, family 3, N-terminal domain"/>
    <property type="match status" value="1"/>
</dbReference>
<dbReference type="SUPFAM" id="SSF51445">
    <property type="entry name" value="(Trans)glycosidases"/>
    <property type="match status" value="1"/>
</dbReference>
<feature type="domain" description="Fibronectin type III-like" evidence="3">
    <location>
        <begin position="678"/>
        <end position="747"/>
    </location>
</feature>
<evidence type="ECO:0000256" key="2">
    <source>
        <dbReference type="ARBA" id="ARBA00022801"/>
    </source>
</evidence>
<organism evidence="4 5">
    <name type="scientific">Micromonospora trifolii</name>
    <dbReference type="NCBI Taxonomy" id="2911208"/>
    <lineage>
        <taxon>Bacteria</taxon>
        <taxon>Bacillati</taxon>
        <taxon>Actinomycetota</taxon>
        <taxon>Actinomycetes</taxon>
        <taxon>Micromonosporales</taxon>
        <taxon>Micromonosporaceae</taxon>
        <taxon>Micromonospora</taxon>
    </lineage>
</organism>
<dbReference type="PANTHER" id="PTHR42715">
    <property type="entry name" value="BETA-GLUCOSIDASE"/>
    <property type="match status" value="1"/>
</dbReference>
<dbReference type="PANTHER" id="PTHR42715:SF10">
    <property type="entry name" value="BETA-GLUCOSIDASE"/>
    <property type="match status" value="1"/>
</dbReference>
<dbReference type="InterPro" id="IPR036962">
    <property type="entry name" value="Glyco_hydro_3_N_sf"/>
</dbReference>
<dbReference type="Pfam" id="PF01915">
    <property type="entry name" value="Glyco_hydro_3_C"/>
    <property type="match status" value="1"/>
</dbReference>
<name>A0ABS9MV71_9ACTN</name>
<dbReference type="InterPro" id="IPR013783">
    <property type="entry name" value="Ig-like_fold"/>
</dbReference>
<keyword evidence="5" id="KW-1185">Reference proteome</keyword>
<dbReference type="SMART" id="SM01217">
    <property type="entry name" value="Fn3_like"/>
    <property type="match status" value="1"/>
</dbReference>
<sequence>MRSQSLEDGGAAPWRDQRLSPTERADALLPRMSLDEKIAQLVGVWVGADASGEGVAPHQSDMISELPQWSTVIQYGLGQLTRPFGTAPVDPVSGARSLAASQAQIVAASRFGIPAQVHEECLTGFAAWRATVYPTPLSWGASFDPELVEAMADRIGRSMRAAGVHQGLAPVLDVTRDYRWGRTEETIGEDPYLVGTTGAAYVRGLERAGVVATLKHFAGYSASRGGRNLAPVPMGRRELADVILPPFEMALRLGGARSVMNSYAEIDGLPVAADGGLLTGLLRDEWGFTGTVVADYFAVRFLQTLHGVAGNAADAARLALRAGIDVELPTVDTFGEPLVEAARRGEVDEALIDCALRRVLIQKIELGLLDEGWQELPDGVASLRFDDEASQDVAVRLARESVVLLRNTGVLPLPVANRVALVGPVADDPMAMLGCYSFPNHVGVNHSDFGLGLDIPTLRDELARRVPMLTHEPGCAITGEDTSSIPAAVAAAAAADVCVLAVGDRAGMFGRGTSGEGCDAVDLRLPGVQADLARAVLATGTPVVLVLMTGRPYALGPEFDGAAAVVQGFFLGQLGGQALAEVLTGAVNPSGRLPVSVPRDAGGLPSTYLAPPLGRRNKVSSIDPTPAYPFGHGLSYTTFEWSDATVVEPREDPAAWPVDGEVRVRITVANTGERAGTEVVQLYLHDPVAQTTRPVVRLIGYTRLPLAPGEVAHVTFGVPADVASFTGLTGQRIVEPGDVELRFGRSSGDVAAALPLRLDGTERQVGYERELLTSVRIEPLVAVPQSA</sequence>
<dbReference type="Gene3D" id="3.40.50.1700">
    <property type="entry name" value="Glycoside hydrolase family 3 C-terminal domain"/>
    <property type="match status" value="1"/>
</dbReference>
<dbReference type="SUPFAM" id="SSF52279">
    <property type="entry name" value="Beta-D-glucan exohydrolase, C-terminal domain"/>
    <property type="match status" value="1"/>
</dbReference>
<protein>
    <submittedName>
        <fullName evidence="4">Glycoside hydrolase family 3 C-terminal domain-containing protein</fullName>
    </submittedName>
</protein>
<comment type="similarity">
    <text evidence="1">Belongs to the glycosyl hydrolase 3 family.</text>
</comment>
<evidence type="ECO:0000259" key="3">
    <source>
        <dbReference type="SMART" id="SM01217"/>
    </source>
</evidence>
<evidence type="ECO:0000313" key="5">
    <source>
        <dbReference type="Proteomes" id="UP001201629"/>
    </source>
</evidence>
<dbReference type="InterPro" id="IPR017853">
    <property type="entry name" value="GH"/>
</dbReference>
<comment type="caution">
    <text evidence="4">The sequence shown here is derived from an EMBL/GenBank/DDBJ whole genome shotgun (WGS) entry which is preliminary data.</text>
</comment>
<dbReference type="InterPro" id="IPR002772">
    <property type="entry name" value="Glyco_hydro_3_C"/>
</dbReference>
<dbReference type="GO" id="GO:0016787">
    <property type="term" value="F:hydrolase activity"/>
    <property type="evidence" value="ECO:0007669"/>
    <property type="project" value="UniProtKB-KW"/>
</dbReference>